<comment type="caution">
    <text evidence="1">The sequence shown here is derived from an EMBL/GenBank/DDBJ whole genome shotgun (WGS) entry which is preliminary data.</text>
</comment>
<reference evidence="1" key="2">
    <citation type="submission" date="2023-05" db="EMBL/GenBank/DDBJ databases">
        <authorList>
            <consortium name="Lawrence Berkeley National Laboratory"/>
            <person name="Steindorff A."/>
            <person name="Hensen N."/>
            <person name="Bonometti L."/>
            <person name="Westerberg I."/>
            <person name="Brannstrom I.O."/>
            <person name="Guillou S."/>
            <person name="Cros-Aarteil S."/>
            <person name="Calhoun S."/>
            <person name="Haridas S."/>
            <person name="Kuo A."/>
            <person name="Mondo S."/>
            <person name="Pangilinan J."/>
            <person name="Riley R."/>
            <person name="Labutti K."/>
            <person name="Andreopoulos B."/>
            <person name="Lipzen A."/>
            <person name="Chen C."/>
            <person name="Yanf M."/>
            <person name="Daum C."/>
            <person name="Ng V."/>
            <person name="Clum A."/>
            <person name="Ohm R."/>
            <person name="Martin F."/>
            <person name="Silar P."/>
            <person name="Natvig D."/>
            <person name="Lalanne C."/>
            <person name="Gautier V."/>
            <person name="Ament-Velasquez S.L."/>
            <person name="Kruys A."/>
            <person name="Hutchinson M.I."/>
            <person name="Powell A.J."/>
            <person name="Barry K."/>
            <person name="Miller A.N."/>
            <person name="Grigoriev I.V."/>
            <person name="Debuchy R."/>
            <person name="Gladieux P."/>
            <person name="Thoren M.H."/>
            <person name="Johannesson H."/>
        </authorList>
    </citation>
    <scope>NUCLEOTIDE SEQUENCE</scope>
    <source>
        <strain evidence="1">CBS 359.72</strain>
    </source>
</reference>
<dbReference type="EMBL" id="MU857615">
    <property type="protein sequence ID" value="KAK4250269.1"/>
    <property type="molecule type" value="Genomic_DNA"/>
</dbReference>
<proteinExistence type="predicted"/>
<name>A0AAN7CXW3_9PEZI</name>
<dbReference type="AlphaFoldDB" id="A0AAN7CXW3"/>
<dbReference type="Proteomes" id="UP001303647">
    <property type="component" value="Unassembled WGS sequence"/>
</dbReference>
<evidence type="ECO:0000313" key="2">
    <source>
        <dbReference type="Proteomes" id="UP001303647"/>
    </source>
</evidence>
<reference evidence="1" key="1">
    <citation type="journal article" date="2023" name="Mol. Phylogenet. Evol.">
        <title>Genome-scale phylogeny and comparative genomics of the fungal order Sordariales.</title>
        <authorList>
            <person name="Hensen N."/>
            <person name="Bonometti L."/>
            <person name="Westerberg I."/>
            <person name="Brannstrom I.O."/>
            <person name="Guillou S."/>
            <person name="Cros-Aarteil S."/>
            <person name="Calhoun S."/>
            <person name="Haridas S."/>
            <person name="Kuo A."/>
            <person name="Mondo S."/>
            <person name="Pangilinan J."/>
            <person name="Riley R."/>
            <person name="LaButti K."/>
            <person name="Andreopoulos B."/>
            <person name="Lipzen A."/>
            <person name="Chen C."/>
            <person name="Yan M."/>
            <person name="Daum C."/>
            <person name="Ng V."/>
            <person name="Clum A."/>
            <person name="Steindorff A."/>
            <person name="Ohm R.A."/>
            <person name="Martin F."/>
            <person name="Silar P."/>
            <person name="Natvig D.O."/>
            <person name="Lalanne C."/>
            <person name="Gautier V."/>
            <person name="Ament-Velasquez S.L."/>
            <person name="Kruys A."/>
            <person name="Hutchinson M.I."/>
            <person name="Powell A.J."/>
            <person name="Barry K."/>
            <person name="Miller A.N."/>
            <person name="Grigoriev I.V."/>
            <person name="Debuchy R."/>
            <person name="Gladieux P."/>
            <person name="Hiltunen Thoren M."/>
            <person name="Johannesson H."/>
        </authorList>
    </citation>
    <scope>NUCLEOTIDE SEQUENCE</scope>
    <source>
        <strain evidence="1">CBS 359.72</strain>
    </source>
</reference>
<gene>
    <name evidence="1" type="ORF">C7999DRAFT_11935</name>
</gene>
<organism evidence="1 2">
    <name type="scientific">Corynascus novoguineensis</name>
    <dbReference type="NCBI Taxonomy" id="1126955"/>
    <lineage>
        <taxon>Eukaryota</taxon>
        <taxon>Fungi</taxon>
        <taxon>Dikarya</taxon>
        <taxon>Ascomycota</taxon>
        <taxon>Pezizomycotina</taxon>
        <taxon>Sordariomycetes</taxon>
        <taxon>Sordariomycetidae</taxon>
        <taxon>Sordariales</taxon>
        <taxon>Chaetomiaceae</taxon>
        <taxon>Corynascus</taxon>
    </lineage>
</organism>
<protein>
    <submittedName>
        <fullName evidence="1">Uncharacterized protein</fullName>
    </submittedName>
</protein>
<feature type="non-terminal residue" evidence="1">
    <location>
        <position position="1"/>
    </location>
</feature>
<sequence>RSRSMLHFAKRRVEKPISASRLIAEPRPHVCELPLSQPGPSSSVLKCQGFCSGDDDRTGHGSGRWPLRRLLFDERSLSTASFFEDRRLE</sequence>
<evidence type="ECO:0000313" key="1">
    <source>
        <dbReference type="EMBL" id="KAK4250269.1"/>
    </source>
</evidence>
<keyword evidence="2" id="KW-1185">Reference proteome</keyword>
<accession>A0AAN7CXW3</accession>